<protein>
    <recommendedName>
        <fullName evidence="4">Excinuclease ABC subunit A</fullName>
    </recommendedName>
</protein>
<feature type="chain" id="PRO_5015643706" description="Excinuclease ABC subunit A" evidence="1">
    <location>
        <begin position="25"/>
        <end position="130"/>
    </location>
</feature>
<name>A0A2T7G2I2_9RHOB</name>
<reference evidence="2 3" key="1">
    <citation type="submission" date="2018-04" db="EMBL/GenBank/DDBJ databases">
        <title>Pelagivirga bohaiensis gen. nov., sp. nov., a bacterium isolated from the Bohai Sea.</title>
        <authorList>
            <person name="Ji X."/>
        </authorList>
    </citation>
    <scope>NUCLEOTIDE SEQUENCE [LARGE SCALE GENOMIC DNA]</scope>
    <source>
        <strain evidence="2 3">BH-SD19</strain>
    </source>
</reference>
<proteinExistence type="predicted"/>
<keyword evidence="1" id="KW-0732">Signal</keyword>
<feature type="signal peptide" evidence="1">
    <location>
        <begin position="1"/>
        <end position="24"/>
    </location>
</feature>
<sequence length="130" mass="14466">MRFSRTLTVVAIAAVSMAAVPASADPGHGKGKARGDHHNGFAGHCPPGLAKKNPPCVPPGQARKSYDHYGSRIGDVLRIGDYVVIRDPRRLNLEPRDDWRYYREGNRAYRVDRDTRKILSVINLIDAFTN</sequence>
<evidence type="ECO:0000256" key="1">
    <source>
        <dbReference type="SAM" id="SignalP"/>
    </source>
</evidence>
<gene>
    <name evidence="2" type="ORF">DC366_18140</name>
</gene>
<keyword evidence="3" id="KW-1185">Reference proteome</keyword>
<dbReference type="EMBL" id="QCYH01000022">
    <property type="protein sequence ID" value="PVA08635.1"/>
    <property type="molecule type" value="Genomic_DNA"/>
</dbReference>
<accession>A0A2T7G2I2</accession>
<dbReference type="OrthoDB" id="7666115at2"/>
<organism evidence="2 3">
    <name type="scientific">Pelagivirga sediminicola</name>
    <dbReference type="NCBI Taxonomy" id="2170575"/>
    <lineage>
        <taxon>Bacteria</taxon>
        <taxon>Pseudomonadati</taxon>
        <taxon>Pseudomonadota</taxon>
        <taxon>Alphaproteobacteria</taxon>
        <taxon>Rhodobacterales</taxon>
        <taxon>Paracoccaceae</taxon>
        <taxon>Pelagivirga</taxon>
    </lineage>
</organism>
<dbReference type="Proteomes" id="UP000244446">
    <property type="component" value="Unassembled WGS sequence"/>
</dbReference>
<evidence type="ECO:0000313" key="2">
    <source>
        <dbReference type="EMBL" id="PVA08635.1"/>
    </source>
</evidence>
<comment type="caution">
    <text evidence="2">The sequence shown here is derived from an EMBL/GenBank/DDBJ whole genome shotgun (WGS) entry which is preliminary data.</text>
</comment>
<evidence type="ECO:0000313" key="3">
    <source>
        <dbReference type="Proteomes" id="UP000244446"/>
    </source>
</evidence>
<dbReference type="AlphaFoldDB" id="A0A2T7G2I2"/>
<evidence type="ECO:0008006" key="4">
    <source>
        <dbReference type="Google" id="ProtNLM"/>
    </source>
</evidence>